<protein>
    <recommendedName>
        <fullName evidence="5">Exo-alpha-(1-&gt;6)-L-arabinopyranosidase</fullName>
    </recommendedName>
</protein>
<dbReference type="KEGG" id="arev:RVR_796"/>
<dbReference type="SUPFAM" id="SSF51445">
    <property type="entry name" value="(Trans)glycosidases"/>
    <property type="match status" value="1"/>
</dbReference>
<dbReference type="InterPro" id="IPR013783">
    <property type="entry name" value="Ig-like_fold"/>
</dbReference>
<evidence type="ECO:0000256" key="5">
    <source>
        <dbReference type="ARBA" id="ARBA00074219"/>
    </source>
</evidence>
<dbReference type="Gene3D" id="2.60.40.10">
    <property type="entry name" value="Immunoglobulins"/>
    <property type="match status" value="1"/>
</dbReference>
<dbReference type="GO" id="GO:0008422">
    <property type="term" value="F:beta-glucosidase activity"/>
    <property type="evidence" value="ECO:0007669"/>
    <property type="project" value="UniProtKB-ARBA"/>
</dbReference>
<dbReference type="Pfam" id="PF01915">
    <property type="entry name" value="Glyco_hydro_3_C"/>
    <property type="match status" value="1"/>
</dbReference>
<dbReference type="Pfam" id="PF14310">
    <property type="entry name" value="Fn3-like"/>
    <property type="match status" value="1"/>
</dbReference>
<keyword evidence="2 6" id="KW-0378">Hydrolase</keyword>
<dbReference type="InterPro" id="IPR036881">
    <property type="entry name" value="Glyco_hydro_3_C_sf"/>
</dbReference>
<dbReference type="Gene3D" id="3.40.50.1700">
    <property type="entry name" value="Glycoside hydrolase family 3 C-terminal domain"/>
    <property type="match status" value="1"/>
</dbReference>
<dbReference type="Proteomes" id="UP000595703">
    <property type="component" value="Chromosome"/>
</dbReference>
<keyword evidence="3" id="KW-0119">Carbohydrate metabolism</keyword>
<sequence length="744" mass="77159">MTPEEKFGQLQQLAWNGDTGPGGGQNHLAEAAAREGRLGSVLNLRGAAHTNALQRLAVEESRLGIPLLFGFDVIHGFWTTFPVPLAQAASFDPGVAVADARTSAREARSNGLHWTFAPMMDVTREPRWGRIAESCGEDPYLTARFAAAKVHGYQGTASGEGYDGARGDLGDVVRARADHDGNAGADHGGNAGADGASTAGPRADLYGPDRIAACAKHFVGYGAVEGGRDYNTVDVSPRRLRNLYLPPFAAAVRAGAATAMAAFNTVNGVPAHANRPLLQGVLKDEWGFDGVVVSDWGGVHELIVHGFAADGADAARLALAAGLDMEMAGTHVGDNGPALLAAGRIDPTRLDDAVRRVLRLKARLGLFDDPYTDEAAQVSAPTAASRTAAREAAARCAVLLKNDGALLPLDRSGGSLAVVGPYAGSADLHGTWSGPGESRFPAVSVLEAVRAAAPDLRIRHAADGAAAVEAVRDADMALVVVGEASALSGEASSRSDITLPAGQEELIAEVAATGRPFAVVVVAGRPLVTESWIERAPAVLLAWHGGIEAGPALADVLFGDVNPGGKLPVTLPRSVGQIPLYYNHENTGRPADPADPAKPYVTGYLDQPYGPRFPFGHGLSYTSFEVGAPTSAAETVAVADLAAGARVEVAVTVANTGAREGDEVVQLYLHDPVASVVRPVRELRGFRRVTLAAGERAEVVFSLGAAEFGFLADDTGALVLEPGRIDVHVGSSSQRTACLALTLV</sequence>
<dbReference type="InterPro" id="IPR026891">
    <property type="entry name" value="Fn3-like"/>
</dbReference>
<dbReference type="PROSITE" id="PS00775">
    <property type="entry name" value="GLYCOSYL_HYDROL_F3"/>
    <property type="match status" value="1"/>
</dbReference>
<dbReference type="PANTHER" id="PTHR42715:SF10">
    <property type="entry name" value="BETA-GLUCOSIDASE"/>
    <property type="match status" value="1"/>
</dbReference>
<dbReference type="InterPro" id="IPR050288">
    <property type="entry name" value="Cellulose_deg_GH3"/>
</dbReference>
<dbReference type="Pfam" id="PF00933">
    <property type="entry name" value="Glyco_hydro_3"/>
    <property type="match status" value="1"/>
</dbReference>
<accession>A0A7U3UNJ4</accession>
<evidence type="ECO:0000313" key="9">
    <source>
        <dbReference type="Proteomes" id="UP000595703"/>
    </source>
</evidence>
<evidence type="ECO:0000256" key="1">
    <source>
        <dbReference type="ARBA" id="ARBA00005336"/>
    </source>
</evidence>
<comment type="function">
    <text evidence="4">Catalyzes the hydrolysis of a non-reducing terminal alpha-L-arabinopyranosidic linkage in ginsenoside Rb2 (alpha-L-arabinopyranosyl-(1-&gt;6)-alpha-D-glucopyranosyl) to release alpha-D-glucopyranosyl (Rd). It is not able to hydrolyze alpha-L-arabinofuranosyl-(1-&gt;6)-alpha-D-glucopyranosyl (Rc).</text>
</comment>
<dbReference type="InterPro" id="IPR019800">
    <property type="entry name" value="Glyco_hydro_3_AS"/>
</dbReference>
<proteinExistence type="inferred from homology"/>
<dbReference type="Gene3D" id="3.20.20.300">
    <property type="entry name" value="Glycoside hydrolase, family 3, N-terminal domain"/>
    <property type="match status" value="1"/>
</dbReference>
<evidence type="ECO:0000259" key="7">
    <source>
        <dbReference type="SMART" id="SM01217"/>
    </source>
</evidence>
<dbReference type="FunFam" id="2.60.40.10:FF:000495">
    <property type="entry name" value="Periplasmic beta-glucosidase"/>
    <property type="match status" value="1"/>
</dbReference>
<evidence type="ECO:0000256" key="3">
    <source>
        <dbReference type="ARBA" id="ARBA00023277"/>
    </source>
</evidence>
<keyword evidence="9" id="KW-1185">Reference proteome</keyword>
<organism evidence="8 9">
    <name type="scientific">Actinacidiphila reveromycinica</name>
    <dbReference type="NCBI Taxonomy" id="659352"/>
    <lineage>
        <taxon>Bacteria</taxon>
        <taxon>Bacillati</taxon>
        <taxon>Actinomycetota</taxon>
        <taxon>Actinomycetes</taxon>
        <taxon>Kitasatosporales</taxon>
        <taxon>Streptomycetaceae</taxon>
        <taxon>Actinacidiphila</taxon>
    </lineage>
</organism>
<dbReference type="InterPro" id="IPR001764">
    <property type="entry name" value="Glyco_hydro_3_N"/>
</dbReference>
<name>A0A7U3UNJ4_9ACTN</name>
<reference evidence="8 9" key="3">
    <citation type="journal article" date="2011" name="Nat. Chem. Biol.">
        <title>Reveromycin A biosynthesis uses RevG and RevJ for stereospecific spiroacetal formation.</title>
        <authorList>
            <person name="Takahashi S."/>
            <person name="Toyoda A."/>
            <person name="Sekiyama Y."/>
            <person name="Takagi H."/>
            <person name="Nogawa T."/>
            <person name="Uramoto M."/>
            <person name="Suzuki R."/>
            <person name="Koshino H."/>
            <person name="Kumano T."/>
            <person name="Panthee S."/>
            <person name="Dairi T."/>
            <person name="Ishikawa J."/>
            <person name="Ikeda H."/>
            <person name="Sakaki Y."/>
            <person name="Osada H."/>
        </authorList>
    </citation>
    <scope>NUCLEOTIDE SEQUENCE [LARGE SCALE GENOMIC DNA]</scope>
    <source>
        <strain evidence="8 9">SN-593</strain>
    </source>
</reference>
<reference evidence="8 9" key="1">
    <citation type="journal article" date="2010" name="J. Bacteriol.">
        <title>Biochemical characterization of a novel indole prenyltransferase from Streptomyces sp. SN-593.</title>
        <authorList>
            <person name="Takahashi S."/>
            <person name="Takagi H."/>
            <person name="Toyoda A."/>
            <person name="Uramoto M."/>
            <person name="Nogawa T."/>
            <person name="Ueki M."/>
            <person name="Sakaki Y."/>
            <person name="Osada H."/>
        </authorList>
    </citation>
    <scope>NUCLEOTIDE SEQUENCE [LARGE SCALE GENOMIC DNA]</scope>
    <source>
        <strain evidence="8 9">SN-593</strain>
    </source>
</reference>
<dbReference type="AlphaFoldDB" id="A0A7U3UNJ4"/>
<dbReference type="SMART" id="SM01217">
    <property type="entry name" value="Fn3_like"/>
    <property type="match status" value="1"/>
</dbReference>
<dbReference type="PANTHER" id="PTHR42715">
    <property type="entry name" value="BETA-GLUCOSIDASE"/>
    <property type="match status" value="1"/>
</dbReference>
<keyword evidence="6" id="KW-0326">Glycosidase</keyword>
<evidence type="ECO:0000256" key="4">
    <source>
        <dbReference type="ARBA" id="ARBA00058905"/>
    </source>
</evidence>
<comment type="similarity">
    <text evidence="1 6">Belongs to the glycosyl hydrolase 3 family.</text>
</comment>
<feature type="domain" description="Fibronectin type III-like" evidence="7">
    <location>
        <begin position="663"/>
        <end position="733"/>
    </location>
</feature>
<dbReference type="InterPro" id="IPR017853">
    <property type="entry name" value="GH"/>
</dbReference>
<dbReference type="PRINTS" id="PR00133">
    <property type="entry name" value="GLHYDRLASE3"/>
</dbReference>
<dbReference type="SUPFAM" id="SSF52279">
    <property type="entry name" value="Beta-D-glucan exohydrolase, C-terminal domain"/>
    <property type="match status" value="1"/>
</dbReference>
<evidence type="ECO:0000313" key="8">
    <source>
        <dbReference type="EMBL" id="BBA95791.1"/>
    </source>
</evidence>
<dbReference type="InterPro" id="IPR036962">
    <property type="entry name" value="Glyco_hydro_3_N_sf"/>
</dbReference>
<gene>
    <name evidence="8" type="ORF">RVR_796</name>
</gene>
<dbReference type="GO" id="GO:0005975">
    <property type="term" value="P:carbohydrate metabolic process"/>
    <property type="evidence" value="ECO:0007669"/>
    <property type="project" value="InterPro"/>
</dbReference>
<evidence type="ECO:0000256" key="6">
    <source>
        <dbReference type="RuleBase" id="RU361161"/>
    </source>
</evidence>
<reference evidence="8 9" key="4">
    <citation type="journal article" date="2020" name="Sci. Rep.">
        <title>beta-carboline chemical signals induce reveromycin production through a LuxR family regulator in Streptomyces sp. SN-593.</title>
        <authorList>
            <person name="Panthee S."/>
            <person name="Kito N."/>
            <person name="Hayashi T."/>
            <person name="Shimizu T."/>
            <person name="Ishikawa J."/>
            <person name="Hamamoto H."/>
            <person name="Osada H."/>
            <person name="Takahashi S."/>
        </authorList>
    </citation>
    <scope>NUCLEOTIDE SEQUENCE [LARGE SCALE GENOMIC DNA]</scope>
    <source>
        <strain evidence="8 9">SN-593</strain>
    </source>
</reference>
<dbReference type="InterPro" id="IPR002772">
    <property type="entry name" value="Glyco_hydro_3_C"/>
</dbReference>
<dbReference type="EMBL" id="AP018365">
    <property type="protein sequence ID" value="BBA95791.1"/>
    <property type="molecule type" value="Genomic_DNA"/>
</dbReference>
<reference evidence="8 9" key="2">
    <citation type="journal article" date="2011" name="J. Antibiot.">
        <title>Furaquinocins I and J: novel polyketide isoprenoid hybrid compounds from Streptomyces reveromyceticus SN-593.</title>
        <authorList>
            <person name="Panthee S."/>
            <person name="Takahashi S."/>
            <person name="Takagi H."/>
            <person name="Nogawa T."/>
            <person name="Oowada E."/>
            <person name="Uramoto M."/>
            <person name="Osada H."/>
        </authorList>
    </citation>
    <scope>NUCLEOTIDE SEQUENCE [LARGE SCALE GENOMIC DNA]</scope>
    <source>
        <strain evidence="8 9">SN-593</strain>
    </source>
</reference>
<evidence type="ECO:0000256" key="2">
    <source>
        <dbReference type="ARBA" id="ARBA00022801"/>
    </source>
</evidence>